<dbReference type="InterPro" id="IPR016186">
    <property type="entry name" value="C-type_lectin-like/link_sf"/>
</dbReference>
<organism evidence="4 5">
    <name type="scientific">Catharus ustulatus</name>
    <name type="common">Russet-backed thrush</name>
    <name type="synonym">Hylocichla ustulatus</name>
    <dbReference type="NCBI Taxonomy" id="91951"/>
    <lineage>
        <taxon>Eukaryota</taxon>
        <taxon>Metazoa</taxon>
        <taxon>Chordata</taxon>
        <taxon>Craniata</taxon>
        <taxon>Vertebrata</taxon>
        <taxon>Euteleostomi</taxon>
        <taxon>Archelosauria</taxon>
        <taxon>Archosauria</taxon>
        <taxon>Dinosauria</taxon>
        <taxon>Saurischia</taxon>
        <taxon>Theropoda</taxon>
        <taxon>Coelurosauria</taxon>
        <taxon>Aves</taxon>
        <taxon>Neognathae</taxon>
        <taxon>Neoaves</taxon>
        <taxon>Telluraves</taxon>
        <taxon>Australaves</taxon>
        <taxon>Passeriformes</taxon>
        <taxon>Turdidae</taxon>
        <taxon>Catharus</taxon>
    </lineage>
</organism>
<feature type="region of interest" description="Disordered" evidence="2">
    <location>
        <begin position="1"/>
        <end position="20"/>
    </location>
</feature>
<reference evidence="4" key="2">
    <citation type="submission" date="2025-08" db="UniProtKB">
        <authorList>
            <consortium name="Ensembl"/>
        </authorList>
    </citation>
    <scope>IDENTIFICATION</scope>
</reference>
<dbReference type="SUPFAM" id="SSF56436">
    <property type="entry name" value="C-type lectin-like"/>
    <property type="match status" value="1"/>
</dbReference>
<evidence type="ECO:0000313" key="5">
    <source>
        <dbReference type="Proteomes" id="UP000694563"/>
    </source>
</evidence>
<dbReference type="Pfam" id="PF00059">
    <property type="entry name" value="Lectin_C"/>
    <property type="match status" value="1"/>
</dbReference>
<feature type="domain" description="C-type lectin" evidence="3">
    <location>
        <begin position="120"/>
        <end position="214"/>
    </location>
</feature>
<keyword evidence="1" id="KW-1015">Disulfide bond</keyword>
<keyword evidence="5" id="KW-1185">Reference proteome</keyword>
<evidence type="ECO:0000256" key="2">
    <source>
        <dbReference type="SAM" id="MobiDB-lite"/>
    </source>
</evidence>
<proteinExistence type="predicted"/>
<dbReference type="Ensembl" id="ENSCUST00005020085.1">
    <property type="protein sequence ID" value="ENSCUSP00005019354.1"/>
    <property type="gene ID" value="ENSCUSG00005012391.1"/>
</dbReference>
<dbReference type="PANTHER" id="PTHR22991">
    <property type="entry name" value="PROTEIN CBG13490"/>
    <property type="match status" value="1"/>
</dbReference>
<dbReference type="Gene3D" id="3.10.100.10">
    <property type="entry name" value="Mannose-Binding Protein A, subunit A"/>
    <property type="match status" value="1"/>
</dbReference>
<accession>A0A8C3URA8</accession>
<reference evidence="4" key="3">
    <citation type="submission" date="2025-09" db="UniProtKB">
        <authorList>
            <consortium name="Ensembl"/>
        </authorList>
    </citation>
    <scope>IDENTIFICATION</scope>
</reference>
<dbReference type="InterPro" id="IPR001304">
    <property type="entry name" value="C-type_lectin-like"/>
</dbReference>
<evidence type="ECO:0000259" key="3">
    <source>
        <dbReference type="PROSITE" id="PS50041"/>
    </source>
</evidence>
<sequence length="245" mass="26144">MAEDDKALGSPKGASGVPSVPVPCSPTCCSPWPCWAQFLSAALVSAPHTPTCPQGHPEDTPDPRVTQLVSPALASPAVEDEENVTELEVPEEYSGCLGAGDKQAPDVPSMPGTGTCRYVVIRHCQTVSLQRICARRFRGRLASIHDYRTNAFLQHLACRHTNSGQVWIGAVSQPCVRTPCHWTDGSPWNYSQWSPGHPRPGCRFCTALCTNSQWGLYGRAPGGLRGGGGRVLRGLGWGSDTGGLV</sequence>
<dbReference type="Proteomes" id="UP000694563">
    <property type="component" value="Chromosome 6"/>
</dbReference>
<dbReference type="AlphaFoldDB" id="A0A8C3URA8"/>
<gene>
    <name evidence="4" type="primary">LOC116997323</name>
</gene>
<dbReference type="PROSITE" id="PS50041">
    <property type="entry name" value="C_TYPE_LECTIN_2"/>
    <property type="match status" value="1"/>
</dbReference>
<name>A0A8C3URA8_CATUS</name>
<reference evidence="4" key="1">
    <citation type="submission" date="2020-10" db="EMBL/GenBank/DDBJ databases">
        <title>Catharus ustulatus (Swainson's thrush) genome, bCatUst1, primary haplotype v2.</title>
        <authorList>
            <person name="Delmore K."/>
            <person name="Vafadar M."/>
            <person name="Formenti G."/>
            <person name="Chow W."/>
            <person name="Pelan S."/>
            <person name="Howe K."/>
            <person name="Rhie A."/>
            <person name="Mountcastle J."/>
            <person name="Haase B."/>
            <person name="Fedrigo O."/>
            <person name="Jarvis E.D."/>
        </authorList>
    </citation>
    <scope>NUCLEOTIDE SEQUENCE [LARGE SCALE GENOMIC DNA]</scope>
</reference>
<evidence type="ECO:0000256" key="1">
    <source>
        <dbReference type="ARBA" id="ARBA00023157"/>
    </source>
</evidence>
<dbReference type="InterPro" id="IPR050976">
    <property type="entry name" value="Snaclec"/>
</dbReference>
<protein>
    <recommendedName>
        <fullName evidence="3">C-type lectin domain-containing protein</fullName>
    </recommendedName>
</protein>
<feature type="compositionally biased region" description="Low complexity" evidence="2">
    <location>
        <begin position="9"/>
        <end position="19"/>
    </location>
</feature>
<dbReference type="InterPro" id="IPR016187">
    <property type="entry name" value="CTDL_fold"/>
</dbReference>
<evidence type="ECO:0000313" key="4">
    <source>
        <dbReference type="Ensembl" id="ENSCUSP00005019354.1"/>
    </source>
</evidence>
<dbReference type="PANTHER" id="PTHR22991:SF40">
    <property type="entry name" value="PROTEIN CBG13490"/>
    <property type="match status" value="1"/>
</dbReference>